<organism evidence="2 3">
    <name type="scientific">Trema orientale</name>
    <name type="common">Charcoal tree</name>
    <name type="synonym">Celtis orientalis</name>
    <dbReference type="NCBI Taxonomy" id="63057"/>
    <lineage>
        <taxon>Eukaryota</taxon>
        <taxon>Viridiplantae</taxon>
        <taxon>Streptophyta</taxon>
        <taxon>Embryophyta</taxon>
        <taxon>Tracheophyta</taxon>
        <taxon>Spermatophyta</taxon>
        <taxon>Magnoliopsida</taxon>
        <taxon>eudicotyledons</taxon>
        <taxon>Gunneridae</taxon>
        <taxon>Pentapetalae</taxon>
        <taxon>rosids</taxon>
        <taxon>fabids</taxon>
        <taxon>Rosales</taxon>
        <taxon>Cannabaceae</taxon>
        <taxon>Trema</taxon>
    </lineage>
</organism>
<proteinExistence type="predicted"/>
<comment type="caution">
    <text evidence="2">The sequence shown here is derived from an EMBL/GenBank/DDBJ whole genome shotgun (WGS) entry which is preliminary data.</text>
</comment>
<evidence type="ECO:0000313" key="3">
    <source>
        <dbReference type="Proteomes" id="UP000237000"/>
    </source>
</evidence>
<evidence type="ECO:0000256" key="1">
    <source>
        <dbReference type="SAM" id="MobiDB-lite"/>
    </source>
</evidence>
<dbReference type="Proteomes" id="UP000237000">
    <property type="component" value="Unassembled WGS sequence"/>
</dbReference>
<name>A0A2P5EL33_TREOI</name>
<keyword evidence="3" id="KW-1185">Reference proteome</keyword>
<dbReference type="AlphaFoldDB" id="A0A2P5EL33"/>
<feature type="region of interest" description="Disordered" evidence="1">
    <location>
        <begin position="1"/>
        <end position="23"/>
    </location>
</feature>
<protein>
    <submittedName>
        <fullName evidence="2">Uncharacterized protein</fullName>
    </submittedName>
</protein>
<dbReference type="OrthoDB" id="10305594at2759"/>
<accession>A0A2P5EL33</accession>
<gene>
    <name evidence="2" type="ORF">TorRG33x02_179630</name>
</gene>
<evidence type="ECO:0000313" key="2">
    <source>
        <dbReference type="EMBL" id="PON86244.1"/>
    </source>
</evidence>
<dbReference type="EMBL" id="JXTC01000135">
    <property type="protein sequence ID" value="PON86244.1"/>
    <property type="molecule type" value="Genomic_DNA"/>
</dbReference>
<sequence length="108" mass="11675">MRVNPVSFERRKPDPNLSNSRVTGSTNAAAAAAIRLLASAEVAVVEDSKRDNRAGIIDLPRVLLIPFGIKGVENCSRSNPFMAILSHTIRVRTPLALLHLHGKKPLSA</sequence>
<reference evidence="3" key="1">
    <citation type="submission" date="2016-06" db="EMBL/GenBank/DDBJ databases">
        <title>Parallel loss of symbiosis genes in relatives of nitrogen-fixing non-legume Parasponia.</title>
        <authorList>
            <person name="Van Velzen R."/>
            <person name="Holmer R."/>
            <person name="Bu F."/>
            <person name="Rutten L."/>
            <person name="Van Zeijl A."/>
            <person name="Liu W."/>
            <person name="Santuari L."/>
            <person name="Cao Q."/>
            <person name="Sharma T."/>
            <person name="Shen D."/>
            <person name="Roswanjaya Y."/>
            <person name="Wardhani T."/>
            <person name="Kalhor M.S."/>
            <person name="Jansen J."/>
            <person name="Van den Hoogen J."/>
            <person name="Gungor B."/>
            <person name="Hartog M."/>
            <person name="Hontelez J."/>
            <person name="Verver J."/>
            <person name="Yang W.-C."/>
            <person name="Schijlen E."/>
            <person name="Repin R."/>
            <person name="Schilthuizen M."/>
            <person name="Schranz E."/>
            <person name="Heidstra R."/>
            <person name="Miyata K."/>
            <person name="Fedorova E."/>
            <person name="Kohlen W."/>
            <person name="Bisseling T."/>
            <person name="Smit S."/>
            <person name="Geurts R."/>
        </authorList>
    </citation>
    <scope>NUCLEOTIDE SEQUENCE [LARGE SCALE GENOMIC DNA]</scope>
    <source>
        <strain evidence="3">cv. RG33-2</strain>
    </source>
</reference>
<dbReference type="InParanoid" id="A0A2P5EL33"/>